<keyword evidence="2" id="KW-1185">Reference proteome</keyword>
<accession>A0A803KZ53</accession>
<reference evidence="1" key="2">
    <citation type="submission" date="2021-03" db="UniProtKB">
        <authorList>
            <consortium name="EnsemblPlants"/>
        </authorList>
    </citation>
    <scope>IDENTIFICATION</scope>
</reference>
<reference evidence="1" key="1">
    <citation type="journal article" date="2017" name="Nature">
        <title>The genome of Chenopodium quinoa.</title>
        <authorList>
            <person name="Jarvis D.E."/>
            <person name="Ho Y.S."/>
            <person name="Lightfoot D.J."/>
            <person name="Schmoeckel S.M."/>
            <person name="Li B."/>
            <person name="Borm T.J.A."/>
            <person name="Ohyanagi H."/>
            <person name="Mineta K."/>
            <person name="Michell C.T."/>
            <person name="Saber N."/>
            <person name="Kharbatia N.M."/>
            <person name="Rupper R.R."/>
            <person name="Sharp A.R."/>
            <person name="Dally N."/>
            <person name="Boughton B.A."/>
            <person name="Woo Y.H."/>
            <person name="Gao G."/>
            <person name="Schijlen E.G.W.M."/>
            <person name="Guo X."/>
            <person name="Momin A.A."/>
            <person name="Negrao S."/>
            <person name="Al-Babili S."/>
            <person name="Gehring C."/>
            <person name="Roessner U."/>
            <person name="Jung C."/>
            <person name="Murphy K."/>
            <person name="Arold S.T."/>
            <person name="Gojobori T."/>
            <person name="van der Linden C.G."/>
            <person name="van Loo E.N."/>
            <person name="Jellen E.N."/>
            <person name="Maughan P.J."/>
            <person name="Tester M."/>
        </authorList>
    </citation>
    <scope>NUCLEOTIDE SEQUENCE [LARGE SCALE GENOMIC DNA]</scope>
    <source>
        <strain evidence="1">cv. PI 614886</strain>
    </source>
</reference>
<dbReference type="Gramene" id="AUR62004312-RA">
    <property type="protein sequence ID" value="AUR62004312-RA:cds"/>
    <property type="gene ID" value="AUR62004312"/>
</dbReference>
<name>A0A803KZ53_CHEQI</name>
<evidence type="ECO:0000313" key="1">
    <source>
        <dbReference type="EnsemblPlants" id="AUR62004312-RA:cds"/>
    </source>
</evidence>
<dbReference type="AlphaFoldDB" id="A0A803KZ53"/>
<proteinExistence type="predicted"/>
<dbReference type="Proteomes" id="UP000596660">
    <property type="component" value="Unplaced"/>
</dbReference>
<organism evidence="1 2">
    <name type="scientific">Chenopodium quinoa</name>
    <name type="common">Quinoa</name>
    <dbReference type="NCBI Taxonomy" id="63459"/>
    <lineage>
        <taxon>Eukaryota</taxon>
        <taxon>Viridiplantae</taxon>
        <taxon>Streptophyta</taxon>
        <taxon>Embryophyta</taxon>
        <taxon>Tracheophyta</taxon>
        <taxon>Spermatophyta</taxon>
        <taxon>Magnoliopsida</taxon>
        <taxon>eudicotyledons</taxon>
        <taxon>Gunneridae</taxon>
        <taxon>Pentapetalae</taxon>
        <taxon>Caryophyllales</taxon>
        <taxon>Chenopodiaceae</taxon>
        <taxon>Chenopodioideae</taxon>
        <taxon>Atripliceae</taxon>
        <taxon>Chenopodium</taxon>
    </lineage>
</organism>
<protein>
    <submittedName>
        <fullName evidence="1">Uncharacterized protein</fullName>
    </submittedName>
</protein>
<dbReference type="EnsemblPlants" id="AUR62004312-RA">
    <property type="protein sequence ID" value="AUR62004312-RA:cds"/>
    <property type="gene ID" value="AUR62004312"/>
</dbReference>
<evidence type="ECO:0000313" key="2">
    <source>
        <dbReference type="Proteomes" id="UP000596660"/>
    </source>
</evidence>
<sequence>MELSHPPVEGHDRCETTPVLMQVDPAIGMANQDSSCEATSTLLPVPSVSSPLQASVHPTTSSSENLLGFVSSPRPRFRRKYATLQSRSPVLFTNSLFCRLSDSKKIASCPIGYTWFPNHKKLYGPTTNVLLCNLAFCT</sequence>